<gene>
    <name evidence="2" type="ORF">EMA8858_04079</name>
</gene>
<proteinExistence type="predicted"/>
<accession>A0ABN8F265</accession>
<evidence type="ECO:0000313" key="2">
    <source>
        <dbReference type="EMBL" id="CAH0997944.1"/>
    </source>
</evidence>
<protein>
    <submittedName>
        <fullName evidence="2">Uncharacterized protein</fullName>
    </submittedName>
</protein>
<feature type="transmembrane region" description="Helical" evidence="1">
    <location>
        <begin position="6"/>
        <end position="22"/>
    </location>
</feature>
<evidence type="ECO:0000313" key="3">
    <source>
        <dbReference type="Proteomes" id="UP000837932"/>
    </source>
</evidence>
<keyword evidence="1" id="KW-0472">Membrane</keyword>
<comment type="caution">
    <text evidence="2">The sequence shown here is derived from an EMBL/GenBank/DDBJ whole genome shotgun (WGS) entry which is preliminary data.</text>
</comment>
<dbReference type="EMBL" id="CAKLPY010000008">
    <property type="protein sequence ID" value="CAH0997944.1"/>
    <property type="molecule type" value="Genomic_DNA"/>
</dbReference>
<name>A0ABN8F265_9BACT</name>
<reference evidence="2" key="1">
    <citation type="submission" date="2021-12" db="EMBL/GenBank/DDBJ databases">
        <authorList>
            <person name="Rodrigo-Torres L."/>
            <person name="Arahal R. D."/>
            <person name="Lucena T."/>
        </authorList>
    </citation>
    <scope>NUCLEOTIDE SEQUENCE</scope>
    <source>
        <strain evidence="2">CECT 8858</strain>
    </source>
</reference>
<keyword evidence="1" id="KW-0812">Transmembrane</keyword>
<dbReference type="Proteomes" id="UP000837932">
    <property type="component" value="Unassembled WGS sequence"/>
</dbReference>
<evidence type="ECO:0000256" key="1">
    <source>
        <dbReference type="SAM" id="Phobius"/>
    </source>
</evidence>
<keyword evidence="3" id="KW-1185">Reference proteome</keyword>
<keyword evidence="1" id="KW-1133">Transmembrane helix</keyword>
<organism evidence="2 3">
    <name type="scientific">Emticicia aquatica</name>
    <dbReference type="NCBI Taxonomy" id="1681835"/>
    <lineage>
        <taxon>Bacteria</taxon>
        <taxon>Pseudomonadati</taxon>
        <taxon>Bacteroidota</taxon>
        <taxon>Cytophagia</taxon>
        <taxon>Cytophagales</taxon>
        <taxon>Leadbetterellaceae</taxon>
        <taxon>Emticicia</taxon>
    </lineage>
</organism>
<sequence>MFFQLQIFLIASLLTLGIYEVLQLTKLGKTMMDFINLNAKKLQNLMQIKKYRKNIFNYKY</sequence>